<dbReference type="AlphaFoldDB" id="A0A392SX14"/>
<protein>
    <submittedName>
        <fullName evidence="1">Copia protein</fullName>
    </submittedName>
</protein>
<evidence type="ECO:0000313" key="2">
    <source>
        <dbReference type="Proteomes" id="UP000265520"/>
    </source>
</evidence>
<evidence type="ECO:0000313" key="1">
    <source>
        <dbReference type="EMBL" id="MCI52967.1"/>
    </source>
</evidence>
<organism evidence="1 2">
    <name type="scientific">Trifolium medium</name>
    <dbReference type="NCBI Taxonomy" id="97028"/>
    <lineage>
        <taxon>Eukaryota</taxon>
        <taxon>Viridiplantae</taxon>
        <taxon>Streptophyta</taxon>
        <taxon>Embryophyta</taxon>
        <taxon>Tracheophyta</taxon>
        <taxon>Spermatophyta</taxon>
        <taxon>Magnoliopsida</taxon>
        <taxon>eudicotyledons</taxon>
        <taxon>Gunneridae</taxon>
        <taxon>Pentapetalae</taxon>
        <taxon>rosids</taxon>
        <taxon>fabids</taxon>
        <taxon>Fabales</taxon>
        <taxon>Fabaceae</taxon>
        <taxon>Papilionoideae</taxon>
        <taxon>50 kb inversion clade</taxon>
        <taxon>NPAAA clade</taxon>
        <taxon>Hologalegina</taxon>
        <taxon>IRL clade</taxon>
        <taxon>Trifolieae</taxon>
        <taxon>Trifolium</taxon>
    </lineage>
</organism>
<reference evidence="1 2" key="1">
    <citation type="journal article" date="2018" name="Front. Plant Sci.">
        <title>Red Clover (Trifolium pratense) and Zigzag Clover (T. medium) - A Picture of Genomic Similarities and Differences.</title>
        <authorList>
            <person name="Dluhosova J."/>
            <person name="Istvanek J."/>
            <person name="Nedelnik J."/>
            <person name="Repkova J."/>
        </authorList>
    </citation>
    <scope>NUCLEOTIDE SEQUENCE [LARGE SCALE GENOMIC DNA]</scope>
    <source>
        <strain evidence="2">cv. 10/8</strain>
        <tissue evidence="1">Leaf</tissue>
    </source>
</reference>
<dbReference type="EMBL" id="LXQA010455695">
    <property type="protein sequence ID" value="MCI52967.1"/>
    <property type="molecule type" value="Genomic_DNA"/>
</dbReference>
<sequence>GTLHYGLHLYPSPIEKLVSYTDVDWGRCPDTRRSTSSYCVFLGDNLIS</sequence>
<dbReference type="Proteomes" id="UP000265520">
    <property type="component" value="Unassembled WGS sequence"/>
</dbReference>
<proteinExistence type="predicted"/>
<feature type="non-terminal residue" evidence="1">
    <location>
        <position position="1"/>
    </location>
</feature>
<comment type="caution">
    <text evidence="1">The sequence shown here is derived from an EMBL/GenBank/DDBJ whole genome shotgun (WGS) entry which is preliminary data.</text>
</comment>
<keyword evidence="2" id="KW-1185">Reference proteome</keyword>
<accession>A0A392SX14</accession>
<name>A0A392SX14_9FABA</name>